<gene>
    <name evidence="2" type="ORF">B0H66DRAFT_220123</name>
</gene>
<accession>A0AAE0I5H6</accession>
<reference evidence="2" key="1">
    <citation type="journal article" date="2023" name="Mol. Phylogenet. Evol.">
        <title>Genome-scale phylogeny and comparative genomics of the fungal order Sordariales.</title>
        <authorList>
            <person name="Hensen N."/>
            <person name="Bonometti L."/>
            <person name="Westerberg I."/>
            <person name="Brannstrom I.O."/>
            <person name="Guillou S."/>
            <person name="Cros-Aarteil S."/>
            <person name="Calhoun S."/>
            <person name="Haridas S."/>
            <person name="Kuo A."/>
            <person name="Mondo S."/>
            <person name="Pangilinan J."/>
            <person name="Riley R."/>
            <person name="LaButti K."/>
            <person name="Andreopoulos B."/>
            <person name="Lipzen A."/>
            <person name="Chen C."/>
            <person name="Yan M."/>
            <person name="Daum C."/>
            <person name="Ng V."/>
            <person name="Clum A."/>
            <person name="Steindorff A."/>
            <person name="Ohm R.A."/>
            <person name="Martin F."/>
            <person name="Silar P."/>
            <person name="Natvig D.O."/>
            <person name="Lalanne C."/>
            <person name="Gautier V."/>
            <person name="Ament-Velasquez S.L."/>
            <person name="Kruys A."/>
            <person name="Hutchinson M.I."/>
            <person name="Powell A.J."/>
            <person name="Barry K."/>
            <person name="Miller A.N."/>
            <person name="Grigoriev I.V."/>
            <person name="Debuchy R."/>
            <person name="Gladieux P."/>
            <person name="Hiltunen Thoren M."/>
            <person name="Johannesson H."/>
        </authorList>
    </citation>
    <scope>NUCLEOTIDE SEQUENCE</scope>
    <source>
        <strain evidence="2">CBS 118394</strain>
    </source>
</reference>
<protein>
    <submittedName>
        <fullName evidence="2">Uncharacterized protein</fullName>
    </submittedName>
</protein>
<evidence type="ECO:0000256" key="1">
    <source>
        <dbReference type="SAM" id="MobiDB-lite"/>
    </source>
</evidence>
<dbReference type="EMBL" id="JAUEDM010000004">
    <property type="protein sequence ID" value="KAK3317946.1"/>
    <property type="molecule type" value="Genomic_DNA"/>
</dbReference>
<comment type="caution">
    <text evidence="2">The sequence shown here is derived from an EMBL/GenBank/DDBJ whole genome shotgun (WGS) entry which is preliminary data.</text>
</comment>
<organism evidence="2 3">
    <name type="scientific">Apodospora peruviana</name>
    <dbReference type="NCBI Taxonomy" id="516989"/>
    <lineage>
        <taxon>Eukaryota</taxon>
        <taxon>Fungi</taxon>
        <taxon>Dikarya</taxon>
        <taxon>Ascomycota</taxon>
        <taxon>Pezizomycotina</taxon>
        <taxon>Sordariomycetes</taxon>
        <taxon>Sordariomycetidae</taxon>
        <taxon>Sordariales</taxon>
        <taxon>Lasiosphaeriaceae</taxon>
        <taxon>Apodospora</taxon>
    </lineage>
</organism>
<evidence type="ECO:0000313" key="3">
    <source>
        <dbReference type="Proteomes" id="UP001283341"/>
    </source>
</evidence>
<proteinExistence type="predicted"/>
<dbReference type="Proteomes" id="UP001283341">
    <property type="component" value="Unassembled WGS sequence"/>
</dbReference>
<name>A0AAE0I5H6_9PEZI</name>
<reference evidence="2" key="2">
    <citation type="submission" date="2023-06" db="EMBL/GenBank/DDBJ databases">
        <authorList>
            <consortium name="Lawrence Berkeley National Laboratory"/>
            <person name="Haridas S."/>
            <person name="Hensen N."/>
            <person name="Bonometti L."/>
            <person name="Westerberg I."/>
            <person name="Brannstrom I.O."/>
            <person name="Guillou S."/>
            <person name="Cros-Aarteil S."/>
            <person name="Calhoun S."/>
            <person name="Kuo A."/>
            <person name="Mondo S."/>
            <person name="Pangilinan J."/>
            <person name="Riley R."/>
            <person name="Labutti K."/>
            <person name="Andreopoulos B."/>
            <person name="Lipzen A."/>
            <person name="Chen C."/>
            <person name="Yanf M."/>
            <person name="Daum C."/>
            <person name="Ng V."/>
            <person name="Clum A."/>
            <person name="Steindorff A."/>
            <person name="Ohm R."/>
            <person name="Martin F."/>
            <person name="Silar P."/>
            <person name="Natvig D."/>
            <person name="Lalanne C."/>
            <person name="Gautier V."/>
            <person name="Ament-Velasquez S.L."/>
            <person name="Kruys A."/>
            <person name="Hutchinson M.I."/>
            <person name="Powell A.J."/>
            <person name="Barry K."/>
            <person name="Miller A.N."/>
            <person name="Grigoriev I.V."/>
            <person name="Debuchy R."/>
            <person name="Gladieux P."/>
            <person name="Thoren M.H."/>
            <person name="Johannesson H."/>
        </authorList>
    </citation>
    <scope>NUCLEOTIDE SEQUENCE</scope>
    <source>
        <strain evidence="2">CBS 118394</strain>
    </source>
</reference>
<evidence type="ECO:0000313" key="2">
    <source>
        <dbReference type="EMBL" id="KAK3317946.1"/>
    </source>
</evidence>
<dbReference type="AlphaFoldDB" id="A0AAE0I5H6"/>
<sequence>MQCTTESRAQFWDSRKPGPQDDWLDDAQLVIKLPVISTIWSSDPKPSDKDASILLVTSTGDPMDNSDSKLHPQPLNISLTLLERLVETSQLSSPYTRTVLATRGFHMSHHLQYGAADGKPSGVTVLFRFPRNSSSITCVLRLRLADYACVCLLFCRDDQVLHDLRRRFTEEASLLRRNPLHILTFVFAHRKETFDKWLKEIAYDVSEAETASGMVPLTWKRSQLRPGRLSHLQDLDKPNLLSHLFSTHTRLCHSELVAQYGIKFGKFCLEVVDMVERYRTAAGFPETRLVDRSDWEEAIRFTLGRWELVQDKVSELLQRLRGQCDVAHSPA</sequence>
<feature type="region of interest" description="Disordered" evidence="1">
    <location>
        <begin position="1"/>
        <end position="20"/>
    </location>
</feature>
<keyword evidence="3" id="KW-1185">Reference proteome</keyword>